<sequence length="83" mass="9387">MSILTSLLVKERPLAIDVQYLANSMARLDISERGKVMAYVEAHSSLLEQIGAQQFDDAKLCKIRDKVLKGKVKKEILDDERVL</sequence>
<dbReference type="Proteomes" id="UP001291623">
    <property type="component" value="Unassembled WGS sequence"/>
</dbReference>
<dbReference type="AlphaFoldDB" id="A0AAE1RKF9"/>
<name>A0AAE1RKF9_9SOLA</name>
<proteinExistence type="predicted"/>
<dbReference type="EMBL" id="JAVYJV010000015">
    <property type="protein sequence ID" value="KAK4352774.1"/>
    <property type="molecule type" value="Genomic_DNA"/>
</dbReference>
<evidence type="ECO:0000313" key="1">
    <source>
        <dbReference type="EMBL" id="KAK4352774.1"/>
    </source>
</evidence>
<keyword evidence="2" id="KW-1185">Reference proteome</keyword>
<accession>A0AAE1RKF9</accession>
<comment type="caution">
    <text evidence="1">The sequence shown here is derived from an EMBL/GenBank/DDBJ whole genome shotgun (WGS) entry which is preliminary data.</text>
</comment>
<protein>
    <submittedName>
        <fullName evidence="1">Uncharacterized protein</fullName>
    </submittedName>
</protein>
<gene>
    <name evidence="1" type="ORF">RND71_028292</name>
</gene>
<organism evidence="1 2">
    <name type="scientific">Anisodus tanguticus</name>
    <dbReference type="NCBI Taxonomy" id="243964"/>
    <lineage>
        <taxon>Eukaryota</taxon>
        <taxon>Viridiplantae</taxon>
        <taxon>Streptophyta</taxon>
        <taxon>Embryophyta</taxon>
        <taxon>Tracheophyta</taxon>
        <taxon>Spermatophyta</taxon>
        <taxon>Magnoliopsida</taxon>
        <taxon>eudicotyledons</taxon>
        <taxon>Gunneridae</taxon>
        <taxon>Pentapetalae</taxon>
        <taxon>asterids</taxon>
        <taxon>lamiids</taxon>
        <taxon>Solanales</taxon>
        <taxon>Solanaceae</taxon>
        <taxon>Solanoideae</taxon>
        <taxon>Hyoscyameae</taxon>
        <taxon>Anisodus</taxon>
    </lineage>
</organism>
<reference evidence="1" key="1">
    <citation type="submission" date="2023-12" db="EMBL/GenBank/DDBJ databases">
        <title>Genome assembly of Anisodus tanguticus.</title>
        <authorList>
            <person name="Wang Y.-J."/>
        </authorList>
    </citation>
    <scope>NUCLEOTIDE SEQUENCE</scope>
    <source>
        <strain evidence="1">KB-2021</strain>
        <tissue evidence="1">Leaf</tissue>
    </source>
</reference>
<evidence type="ECO:0000313" key="2">
    <source>
        <dbReference type="Proteomes" id="UP001291623"/>
    </source>
</evidence>